<keyword evidence="5 6" id="KW-0378">Hydrolase</keyword>
<evidence type="ECO:0000259" key="7">
    <source>
        <dbReference type="Pfam" id="PF01182"/>
    </source>
</evidence>
<evidence type="ECO:0000256" key="2">
    <source>
        <dbReference type="ARBA" id="ARBA00004961"/>
    </source>
</evidence>
<dbReference type="EC" id="3.1.1.31" evidence="4 6"/>
<feature type="domain" description="Glucosamine/galactosamine-6-phosphate isomerase" evidence="7">
    <location>
        <begin position="12"/>
        <end position="238"/>
    </location>
</feature>
<organism evidence="8">
    <name type="scientific">Attheya septentrionalis</name>
    <dbReference type="NCBI Taxonomy" id="420275"/>
    <lineage>
        <taxon>Eukaryota</taxon>
        <taxon>Sar</taxon>
        <taxon>Stramenopiles</taxon>
        <taxon>Ochrophyta</taxon>
        <taxon>Bacillariophyta</taxon>
        <taxon>Coscinodiscophyceae</taxon>
        <taxon>Chaetocerotophycidae</taxon>
        <taxon>Chaetocerotales</taxon>
        <taxon>Attheyaceae</taxon>
        <taxon>Attheya</taxon>
    </lineage>
</organism>
<dbReference type="CDD" id="cd01400">
    <property type="entry name" value="6PGL"/>
    <property type="match status" value="1"/>
</dbReference>
<dbReference type="EMBL" id="HBHQ01026684">
    <property type="protein sequence ID" value="CAD9826236.1"/>
    <property type="molecule type" value="Transcribed_RNA"/>
</dbReference>
<gene>
    <name evidence="8" type="ORF">ASEP1449_LOCUS18070</name>
    <name evidence="9" type="ORF">ASEP1449_LOCUS18071</name>
</gene>
<dbReference type="InterPro" id="IPR005900">
    <property type="entry name" value="6-phosphogluconolactonase_DevB"/>
</dbReference>
<comment type="pathway">
    <text evidence="2 6">Carbohydrate degradation; pentose phosphate pathway; D-ribulose 5-phosphate from D-glucose 6-phosphate (oxidative stage): step 2/3.</text>
</comment>
<dbReference type="NCBIfam" id="TIGR01198">
    <property type="entry name" value="pgl"/>
    <property type="match status" value="1"/>
</dbReference>
<dbReference type="SUPFAM" id="SSF100950">
    <property type="entry name" value="NagB/RpiA/CoA transferase-like"/>
    <property type="match status" value="1"/>
</dbReference>
<dbReference type="InterPro" id="IPR039104">
    <property type="entry name" value="6PGL"/>
</dbReference>
<proteinExistence type="inferred from homology"/>
<dbReference type="GO" id="GO:0006098">
    <property type="term" value="P:pentose-phosphate shunt"/>
    <property type="evidence" value="ECO:0007669"/>
    <property type="project" value="UniProtKB-UniPathway"/>
</dbReference>
<evidence type="ECO:0000313" key="9">
    <source>
        <dbReference type="EMBL" id="CAD9826237.1"/>
    </source>
</evidence>
<name>A0A6T7K7Z1_9STRA</name>
<dbReference type="AlphaFoldDB" id="A0A6T7K7Z1"/>
<evidence type="ECO:0000313" key="8">
    <source>
        <dbReference type="EMBL" id="CAD9826236.1"/>
    </source>
</evidence>
<evidence type="ECO:0000256" key="6">
    <source>
        <dbReference type="RuleBase" id="RU365095"/>
    </source>
</evidence>
<comment type="similarity">
    <text evidence="3 6">Belongs to the glucosamine/galactosamine-6-phosphate isomerase family. 6-phosphogluconolactonase subfamily.</text>
</comment>
<dbReference type="GO" id="GO:0017057">
    <property type="term" value="F:6-phosphogluconolactonase activity"/>
    <property type="evidence" value="ECO:0007669"/>
    <property type="project" value="UniProtKB-UniRule"/>
</dbReference>
<dbReference type="PANTHER" id="PTHR11054">
    <property type="entry name" value="6-PHOSPHOGLUCONOLACTONASE"/>
    <property type="match status" value="1"/>
</dbReference>
<evidence type="ECO:0000256" key="4">
    <source>
        <dbReference type="ARBA" id="ARBA00013198"/>
    </source>
</evidence>
<protein>
    <recommendedName>
        <fullName evidence="4 6">6-phosphogluconolactonase</fullName>
        <shortName evidence="6">6PGL</shortName>
        <ecNumber evidence="4 6">3.1.1.31</ecNumber>
    </recommendedName>
</protein>
<dbReference type="Gene3D" id="3.40.50.1360">
    <property type="match status" value="1"/>
</dbReference>
<comment type="function">
    <text evidence="6">Hydrolysis of 6-phosphogluconolactone to 6-phosphogluconate.</text>
</comment>
<evidence type="ECO:0000256" key="3">
    <source>
        <dbReference type="ARBA" id="ARBA00010662"/>
    </source>
</evidence>
<dbReference type="GO" id="GO:0005975">
    <property type="term" value="P:carbohydrate metabolic process"/>
    <property type="evidence" value="ECO:0007669"/>
    <property type="project" value="UniProtKB-UniRule"/>
</dbReference>
<dbReference type="FunFam" id="3.40.50.1360:FF:000005">
    <property type="entry name" value="6-phosphogluconolactonase"/>
    <property type="match status" value="1"/>
</dbReference>
<reference evidence="8" key="1">
    <citation type="submission" date="2021-01" db="EMBL/GenBank/DDBJ databases">
        <authorList>
            <person name="Corre E."/>
            <person name="Pelletier E."/>
            <person name="Niang G."/>
            <person name="Scheremetjew M."/>
            <person name="Finn R."/>
            <person name="Kale V."/>
            <person name="Holt S."/>
            <person name="Cochrane G."/>
            <person name="Meng A."/>
            <person name="Brown T."/>
            <person name="Cohen L."/>
        </authorList>
    </citation>
    <scope>NUCLEOTIDE SEQUENCE</scope>
    <source>
        <strain evidence="8">CCMP2084</strain>
    </source>
</reference>
<evidence type="ECO:0000256" key="1">
    <source>
        <dbReference type="ARBA" id="ARBA00000832"/>
    </source>
</evidence>
<dbReference type="InterPro" id="IPR006148">
    <property type="entry name" value="Glc/Gal-6P_isomerase"/>
</dbReference>
<dbReference type="Pfam" id="PF01182">
    <property type="entry name" value="Glucosamine_iso"/>
    <property type="match status" value="1"/>
</dbReference>
<evidence type="ECO:0000256" key="5">
    <source>
        <dbReference type="ARBA" id="ARBA00022801"/>
    </source>
</evidence>
<sequence>MVTTASVVCVPSKEELAHELCRTIVEVSQKALSERGVVTIALSGGSVPSLLSGLSRETKDTMQWDRWHVLLADERCVASTHPDSNLGAIRQHLLDHVPIPSHQIYGLDESLLLIESNHGNSAADEMAQGYQKHCLEPALNMSGGKLDLAILGFGPDGHTCSLFPSHPLLQESQLWVAGIEDSPKPPSQRITLTFPVLNELTRTVVFCGAGASKAPILSSIFETSSAPTEPVSTTTTTTTTTTATLVDPAPFPCSMVRPTSGDLVWIVDQSAMTNIHLKDSSS</sequence>
<dbReference type="EMBL" id="HBHQ01026685">
    <property type="protein sequence ID" value="CAD9826237.1"/>
    <property type="molecule type" value="Transcribed_RNA"/>
</dbReference>
<accession>A0A6T7K7Z1</accession>
<dbReference type="UniPathway" id="UPA00115">
    <property type="reaction ID" value="UER00409"/>
</dbReference>
<comment type="catalytic activity">
    <reaction evidence="1 6">
        <text>6-phospho-D-glucono-1,5-lactone + H2O = 6-phospho-D-gluconate + H(+)</text>
        <dbReference type="Rhea" id="RHEA:12556"/>
        <dbReference type="ChEBI" id="CHEBI:15377"/>
        <dbReference type="ChEBI" id="CHEBI:15378"/>
        <dbReference type="ChEBI" id="CHEBI:57955"/>
        <dbReference type="ChEBI" id="CHEBI:58759"/>
        <dbReference type="EC" id="3.1.1.31"/>
    </reaction>
</comment>
<dbReference type="PANTHER" id="PTHR11054:SF22">
    <property type="entry name" value="6-PHOSPHOGLUCONOLACTONASE 3, CHLOROPLASTIC"/>
    <property type="match status" value="1"/>
</dbReference>
<dbReference type="InterPro" id="IPR037171">
    <property type="entry name" value="NagB/RpiA_transferase-like"/>
</dbReference>